<feature type="compositionally biased region" description="Basic and acidic residues" evidence="1">
    <location>
        <begin position="235"/>
        <end position="256"/>
    </location>
</feature>
<evidence type="ECO:0008006" key="4">
    <source>
        <dbReference type="Google" id="ProtNLM"/>
    </source>
</evidence>
<dbReference type="Proteomes" id="UP000838763">
    <property type="component" value="Unassembled WGS sequence"/>
</dbReference>
<reference evidence="2" key="1">
    <citation type="submission" date="2022-11" db="EMBL/GenBank/DDBJ databases">
        <authorList>
            <person name="Scott C."/>
            <person name="Bruce N."/>
        </authorList>
    </citation>
    <scope>NUCLEOTIDE SEQUENCE</scope>
</reference>
<dbReference type="EMBL" id="CALLCH030000009">
    <property type="protein sequence ID" value="CAI4213679.1"/>
    <property type="molecule type" value="Genomic_DNA"/>
</dbReference>
<feature type="region of interest" description="Disordered" evidence="1">
    <location>
        <begin position="411"/>
        <end position="432"/>
    </location>
</feature>
<proteinExistence type="predicted"/>
<name>A0A9P1H1H5_9PEZI</name>
<keyword evidence="3" id="KW-1185">Reference proteome</keyword>
<feature type="compositionally biased region" description="Basic and acidic residues" evidence="1">
    <location>
        <begin position="72"/>
        <end position="81"/>
    </location>
</feature>
<feature type="compositionally biased region" description="Low complexity" evidence="1">
    <location>
        <begin position="415"/>
        <end position="424"/>
    </location>
</feature>
<gene>
    <name evidence="2" type="ORF">PPNO1_LOCUS3422</name>
</gene>
<comment type="caution">
    <text evidence="2">The sequence shown here is derived from an EMBL/GenBank/DDBJ whole genome shotgun (WGS) entry which is preliminary data.</text>
</comment>
<organism evidence="2 3">
    <name type="scientific">Parascedosporium putredinis</name>
    <dbReference type="NCBI Taxonomy" id="1442378"/>
    <lineage>
        <taxon>Eukaryota</taxon>
        <taxon>Fungi</taxon>
        <taxon>Dikarya</taxon>
        <taxon>Ascomycota</taxon>
        <taxon>Pezizomycotina</taxon>
        <taxon>Sordariomycetes</taxon>
        <taxon>Hypocreomycetidae</taxon>
        <taxon>Microascales</taxon>
        <taxon>Microascaceae</taxon>
        <taxon>Parascedosporium</taxon>
    </lineage>
</organism>
<evidence type="ECO:0000313" key="3">
    <source>
        <dbReference type="Proteomes" id="UP000838763"/>
    </source>
</evidence>
<feature type="compositionally biased region" description="Basic and acidic residues" evidence="1">
    <location>
        <begin position="89"/>
        <end position="98"/>
    </location>
</feature>
<evidence type="ECO:0000256" key="1">
    <source>
        <dbReference type="SAM" id="MobiDB-lite"/>
    </source>
</evidence>
<accession>A0A9P1H1H5</accession>
<feature type="region of interest" description="Disordered" evidence="1">
    <location>
        <begin position="314"/>
        <end position="396"/>
    </location>
</feature>
<protein>
    <recommendedName>
        <fullName evidence="4">DUF3824 domain-containing protein</fullName>
    </recommendedName>
</protein>
<evidence type="ECO:0000313" key="2">
    <source>
        <dbReference type="EMBL" id="CAI4213679.1"/>
    </source>
</evidence>
<sequence length="596" mass="66390">MSAYEPYESPRTRHDDRDRDWDRDRDRRHRHSEQREVRETYTKVYPTSRELVPTHREDIDALAVERAYPDPYMRDARRTRSAEPGYYEDDYRERDHQRSRGSHKGGYADSYFEAEEKRRRRVLSRQEKIIAAVAGAALAVGGKEFYDRRAATTKEDDDEARIQRNYIHSAALGAAGAVAGYQGAEFYNKHSVQEYYYSDSDDDPPAKKGHKKFLESALGVTSLGAAMKALTGGGGDDKNRDDRSRRGRSNSRDSARSTRSQPGGWKGEKAKRVVTAAIGAGAIGGAQDDDKHNKRNIAESVIGGLLGNRVLHGSKSNIEEDEKTGRSRSRSRVRSRSENRGRRGQQGRSRSPDDRRRSRSRSVVDSARRGLAKLGLGNDPVDDRDRRDGGATTMTPGARVAAAIGMTEALAGARSDAGSSTDLGDSSDDERRAKKLRGKQIITSGLAAVATIHAAHGVYENMGKRIKQKKALREGRITEEKAHELQSKALLKDTAKIGLAALGVKGALAELKAAQSTSHECKAFRQEKERRHQRRVERQRRLSGEAPRLRARVTGSESAAPFRHYEPARYGQPVPAYRTTSVPGYRRAPSVQRGTW</sequence>
<feature type="region of interest" description="Disordered" evidence="1">
    <location>
        <begin position="229"/>
        <end position="271"/>
    </location>
</feature>
<feature type="region of interest" description="Disordered" evidence="1">
    <location>
        <begin position="525"/>
        <end position="596"/>
    </location>
</feature>
<feature type="compositionally biased region" description="Basic and acidic residues" evidence="1">
    <location>
        <begin position="8"/>
        <end position="25"/>
    </location>
</feature>
<dbReference type="OrthoDB" id="5407645at2759"/>
<dbReference type="AlphaFoldDB" id="A0A9P1H1H5"/>
<feature type="region of interest" description="Disordered" evidence="1">
    <location>
        <begin position="1"/>
        <end position="112"/>
    </location>
</feature>